<keyword evidence="4" id="KW-0560">Oxidoreductase</keyword>
<feature type="domain" description="Fatty acid hydroxylase" evidence="8">
    <location>
        <begin position="84"/>
        <end position="217"/>
    </location>
</feature>
<keyword evidence="3 7" id="KW-1133">Transmembrane helix</keyword>
<dbReference type="GO" id="GO:0016020">
    <property type="term" value="C:membrane"/>
    <property type="evidence" value="ECO:0007669"/>
    <property type="project" value="GOC"/>
</dbReference>
<keyword evidence="6 7" id="KW-0472">Membrane</keyword>
<dbReference type="GO" id="GO:0005506">
    <property type="term" value="F:iron ion binding"/>
    <property type="evidence" value="ECO:0007669"/>
    <property type="project" value="InterPro"/>
</dbReference>
<feature type="transmembrane region" description="Helical" evidence="7">
    <location>
        <begin position="80"/>
        <end position="100"/>
    </location>
</feature>
<organism evidence="9">
    <name type="scientific">marine metagenome</name>
    <dbReference type="NCBI Taxonomy" id="408172"/>
    <lineage>
        <taxon>unclassified sequences</taxon>
        <taxon>metagenomes</taxon>
        <taxon>ecological metagenomes</taxon>
    </lineage>
</organism>
<evidence type="ECO:0000256" key="3">
    <source>
        <dbReference type="ARBA" id="ARBA00022989"/>
    </source>
</evidence>
<dbReference type="InterPro" id="IPR051689">
    <property type="entry name" value="Sterol_desaturase/TMEM195"/>
</dbReference>
<dbReference type="GO" id="GO:0005783">
    <property type="term" value="C:endoplasmic reticulum"/>
    <property type="evidence" value="ECO:0007669"/>
    <property type="project" value="TreeGrafter"/>
</dbReference>
<dbReference type="GO" id="GO:0008610">
    <property type="term" value="P:lipid biosynthetic process"/>
    <property type="evidence" value="ECO:0007669"/>
    <property type="project" value="InterPro"/>
</dbReference>
<feature type="transmembrane region" description="Helical" evidence="7">
    <location>
        <begin position="6"/>
        <end position="29"/>
    </location>
</feature>
<evidence type="ECO:0000256" key="7">
    <source>
        <dbReference type="SAM" id="Phobius"/>
    </source>
</evidence>
<dbReference type="PANTHER" id="PTHR21624">
    <property type="entry name" value="STEROL DESATURASE-RELATED PROTEIN"/>
    <property type="match status" value="1"/>
</dbReference>
<evidence type="ECO:0000259" key="8">
    <source>
        <dbReference type="Pfam" id="PF04116"/>
    </source>
</evidence>
<keyword evidence="2 7" id="KW-0812">Transmembrane</keyword>
<proteinExistence type="predicted"/>
<feature type="transmembrane region" description="Helical" evidence="7">
    <location>
        <begin position="389"/>
        <end position="408"/>
    </location>
</feature>
<evidence type="ECO:0000256" key="6">
    <source>
        <dbReference type="ARBA" id="ARBA00023136"/>
    </source>
</evidence>
<evidence type="ECO:0000256" key="4">
    <source>
        <dbReference type="ARBA" id="ARBA00023002"/>
    </source>
</evidence>
<dbReference type="GO" id="GO:0006643">
    <property type="term" value="P:membrane lipid metabolic process"/>
    <property type="evidence" value="ECO:0007669"/>
    <property type="project" value="TreeGrafter"/>
</dbReference>
<dbReference type="GO" id="GO:0050479">
    <property type="term" value="F:glyceryl-ether monooxygenase activity"/>
    <property type="evidence" value="ECO:0007669"/>
    <property type="project" value="TreeGrafter"/>
</dbReference>
<dbReference type="AlphaFoldDB" id="A0A381R2W5"/>
<dbReference type="Pfam" id="PF04116">
    <property type="entry name" value="FA_hydroxylase"/>
    <property type="match status" value="1"/>
</dbReference>
<keyword evidence="5" id="KW-0443">Lipid metabolism</keyword>
<gene>
    <name evidence="9" type="ORF">METZ01_LOCUS36777</name>
</gene>
<sequence>MDTYANMLLIAIPIFFVSVLLEALYGNWIKDQKHNFMDTISSLSSGITNLLYDLLGLGIIIVSYSFLYEYLMIFSIQESILLYLVAFICIDFASYCHHYLKHSVNIFWNQHVIHHSSEEFNLACALRQSITNNFGVGILFLLPAALCGVPPKVISIIAPLHLFGQFWYHTRHIGKLGFLEYIIVTPSQHRVHHAINPEYIDKNLGAIFCVWDRAFGTFQEELDEVPCVFGTLKPVRTWNPVLINFIHLWGLIQDAWNTRKWNDKLKLWFMPTGWRPGDVSLKFPRQTVTDVYNQKKYSPEYDWRHKLMAVFQLIWIDIIVFMFLYNFGDLSLFSQISYMTLIFVTIFGFTSLMDGHNWALIFEISRSIIGLIIIIYFSQNLMLENSLYFTLGFGFYFLATFIITILIGPSLTKRVLLH</sequence>
<evidence type="ECO:0000313" key="9">
    <source>
        <dbReference type="EMBL" id="SUZ83923.1"/>
    </source>
</evidence>
<protein>
    <recommendedName>
        <fullName evidence="8">Fatty acid hydroxylase domain-containing protein</fullName>
    </recommendedName>
</protein>
<dbReference type="InterPro" id="IPR006694">
    <property type="entry name" value="Fatty_acid_hydroxylase"/>
</dbReference>
<name>A0A381R2W5_9ZZZZ</name>
<feature type="transmembrane region" description="Helical" evidence="7">
    <location>
        <begin position="332"/>
        <end position="352"/>
    </location>
</feature>
<feature type="transmembrane region" description="Helical" evidence="7">
    <location>
        <begin position="359"/>
        <end position="377"/>
    </location>
</feature>
<comment type="subcellular location">
    <subcellularLocation>
        <location evidence="1">Endomembrane system</location>
        <topology evidence="1">Multi-pass membrane protein</topology>
    </subcellularLocation>
</comment>
<feature type="transmembrane region" description="Helical" evidence="7">
    <location>
        <begin position="50"/>
        <end position="68"/>
    </location>
</feature>
<evidence type="ECO:0000256" key="1">
    <source>
        <dbReference type="ARBA" id="ARBA00004127"/>
    </source>
</evidence>
<evidence type="ECO:0000256" key="2">
    <source>
        <dbReference type="ARBA" id="ARBA00022692"/>
    </source>
</evidence>
<dbReference type="EMBL" id="UINC01001571">
    <property type="protein sequence ID" value="SUZ83923.1"/>
    <property type="molecule type" value="Genomic_DNA"/>
</dbReference>
<evidence type="ECO:0000256" key="5">
    <source>
        <dbReference type="ARBA" id="ARBA00023098"/>
    </source>
</evidence>
<reference evidence="9" key="1">
    <citation type="submission" date="2018-05" db="EMBL/GenBank/DDBJ databases">
        <authorList>
            <person name="Lanie J.A."/>
            <person name="Ng W.-L."/>
            <person name="Kazmierczak K.M."/>
            <person name="Andrzejewski T.M."/>
            <person name="Davidsen T.M."/>
            <person name="Wayne K.J."/>
            <person name="Tettelin H."/>
            <person name="Glass J.I."/>
            <person name="Rusch D."/>
            <person name="Podicherti R."/>
            <person name="Tsui H.-C.T."/>
            <person name="Winkler M.E."/>
        </authorList>
    </citation>
    <scope>NUCLEOTIDE SEQUENCE</scope>
</reference>
<accession>A0A381R2W5</accession>
<dbReference type="PANTHER" id="PTHR21624:SF1">
    <property type="entry name" value="ALKYLGLYCEROL MONOOXYGENASE"/>
    <property type="match status" value="1"/>
</dbReference>
<feature type="transmembrane region" description="Helical" evidence="7">
    <location>
        <begin position="307"/>
        <end position="326"/>
    </location>
</feature>